<keyword evidence="2" id="KW-1185">Reference proteome</keyword>
<dbReference type="AlphaFoldDB" id="A0A812V562"/>
<comment type="caution">
    <text evidence="1">The sequence shown here is derived from an EMBL/GenBank/DDBJ whole genome shotgun (WGS) entry which is preliminary data.</text>
</comment>
<accession>A0A812V562</accession>
<dbReference type="EMBL" id="CAJNIZ010040369">
    <property type="protein sequence ID" value="CAE7602059.1"/>
    <property type="molecule type" value="Genomic_DNA"/>
</dbReference>
<proteinExistence type="predicted"/>
<feature type="non-terminal residue" evidence="1">
    <location>
        <position position="1"/>
    </location>
</feature>
<reference evidence="1" key="1">
    <citation type="submission" date="2021-02" db="EMBL/GenBank/DDBJ databases">
        <authorList>
            <person name="Dougan E. K."/>
            <person name="Rhodes N."/>
            <person name="Thang M."/>
            <person name="Chan C."/>
        </authorList>
    </citation>
    <scope>NUCLEOTIDE SEQUENCE</scope>
</reference>
<evidence type="ECO:0000313" key="1">
    <source>
        <dbReference type="EMBL" id="CAE7602059.1"/>
    </source>
</evidence>
<gene>
    <name evidence="1" type="ORF">SPIL2461_LOCUS15978</name>
</gene>
<evidence type="ECO:0000313" key="2">
    <source>
        <dbReference type="Proteomes" id="UP000649617"/>
    </source>
</evidence>
<dbReference type="Proteomes" id="UP000649617">
    <property type="component" value="Unassembled WGS sequence"/>
</dbReference>
<protein>
    <submittedName>
        <fullName evidence="1">Uncharacterized protein</fullName>
    </submittedName>
</protein>
<organism evidence="1 2">
    <name type="scientific">Symbiodinium pilosum</name>
    <name type="common">Dinoflagellate</name>
    <dbReference type="NCBI Taxonomy" id="2952"/>
    <lineage>
        <taxon>Eukaryota</taxon>
        <taxon>Sar</taxon>
        <taxon>Alveolata</taxon>
        <taxon>Dinophyceae</taxon>
        <taxon>Suessiales</taxon>
        <taxon>Symbiodiniaceae</taxon>
        <taxon>Symbiodinium</taxon>
    </lineage>
</organism>
<name>A0A812V562_SYMPI</name>
<dbReference type="OrthoDB" id="424618at2759"/>
<sequence length="151" mass="16656">EFQQLLDLGQPFLLFAMPTLAVRRHLPELLRFNLNQETGSYSHMHELCVSREAFLLDLSTCIVFHASSCMRWMMFLVCEDALYVPAAAEPPLMPCSQVVLLLLSACTIYSLCCTLLGSIPDGIPYLSAEAKKSLGTSARAIKRGKTPDTGS</sequence>